<dbReference type="RefSeq" id="WP_088993403.1">
    <property type="nucleotide sequence ID" value="NZ_JBFAQF010000027.1"/>
</dbReference>
<dbReference type="Proteomes" id="UP000198217">
    <property type="component" value="Chromosome I"/>
</dbReference>
<dbReference type="PROSITE" id="PS50075">
    <property type="entry name" value="CARRIER"/>
    <property type="match status" value="1"/>
</dbReference>
<dbReference type="InterPro" id="IPR020806">
    <property type="entry name" value="PKS_PP-bd"/>
</dbReference>
<feature type="domain" description="Carrier" evidence="3">
    <location>
        <begin position="6"/>
        <end position="83"/>
    </location>
</feature>
<protein>
    <submittedName>
        <fullName evidence="4">Aryl carrier domain-containing protein</fullName>
    </submittedName>
</protein>
<dbReference type="SMART" id="SM00823">
    <property type="entry name" value="PKS_PP"/>
    <property type="match status" value="1"/>
</dbReference>
<organism evidence="4 5">
    <name type="scientific">Micromonospora echinaurantiaca</name>
    <dbReference type="NCBI Taxonomy" id="47857"/>
    <lineage>
        <taxon>Bacteria</taxon>
        <taxon>Bacillati</taxon>
        <taxon>Actinomycetota</taxon>
        <taxon>Actinomycetes</taxon>
        <taxon>Micromonosporales</taxon>
        <taxon>Micromonosporaceae</taxon>
        <taxon>Micromonospora</taxon>
    </lineage>
</organism>
<dbReference type="Gene3D" id="1.10.1200.10">
    <property type="entry name" value="ACP-like"/>
    <property type="match status" value="1"/>
</dbReference>
<proteinExistence type="predicted"/>
<evidence type="ECO:0000256" key="2">
    <source>
        <dbReference type="ARBA" id="ARBA00022553"/>
    </source>
</evidence>
<dbReference type="SUPFAM" id="SSF47336">
    <property type="entry name" value="ACP-like"/>
    <property type="match status" value="1"/>
</dbReference>
<dbReference type="EMBL" id="LT607750">
    <property type="protein sequence ID" value="SCG46807.1"/>
    <property type="molecule type" value="Genomic_DNA"/>
</dbReference>
<dbReference type="PROSITE" id="PS00012">
    <property type="entry name" value="PHOSPHOPANTETHEINE"/>
    <property type="match status" value="1"/>
</dbReference>
<evidence type="ECO:0000256" key="1">
    <source>
        <dbReference type="ARBA" id="ARBA00022450"/>
    </source>
</evidence>
<sequence>MSQSDAKVSEVEDPAAVVQSIVDEIAGSPVSPELSFFDLGLDSIQLMDICNRINDRYGEVIDLFLLFESPTINECADIVRAHGHGA</sequence>
<name>A0A1C5HLL9_9ACTN</name>
<dbReference type="AlphaFoldDB" id="A0A1C5HLL9"/>
<evidence type="ECO:0000313" key="5">
    <source>
        <dbReference type="Proteomes" id="UP000198217"/>
    </source>
</evidence>
<accession>A0A1C5HLL9</accession>
<reference evidence="4 5" key="1">
    <citation type="submission" date="2016-06" db="EMBL/GenBank/DDBJ databases">
        <authorList>
            <person name="Kjaerup R.B."/>
            <person name="Dalgaard T.S."/>
            <person name="Juul-Madsen H.R."/>
        </authorList>
    </citation>
    <scope>NUCLEOTIDE SEQUENCE [LARGE SCALE GENOMIC DNA]</scope>
    <source>
        <strain evidence="4 5">DSM 43904</strain>
    </source>
</reference>
<keyword evidence="1" id="KW-0596">Phosphopantetheine</keyword>
<dbReference type="Pfam" id="PF00550">
    <property type="entry name" value="PP-binding"/>
    <property type="match status" value="1"/>
</dbReference>
<keyword evidence="2" id="KW-0597">Phosphoprotein</keyword>
<evidence type="ECO:0000313" key="4">
    <source>
        <dbReference type="EMBL" id="SCG46807.1"/>
    </source>
</evidence>
<dbReference type="InterPro" id="IPR036736">
    <property type="entry name" value="ACP-like_sf"/>
</dbReference>
<evidence type="ECO:0000259" key="3">
    <source>
        <dbReference type="PROSITE" id="PS50075"/>
    </source>
</evidence>
<gene>
    <name evidence="4" type="ORF">GA0070609_1834</name>
</gene>
<dbReference type="InterPro" id="IPR006162">
    <property type="entry name" value="Ppantetheine_attach_site"/>
</dbReference>
<dbReference type="InterPro" id="IPR009081">
    <property type="entry name" value="PP-bd_ACP"/>
</dbReference>
<keyword evidence="5" id="KW-1185">Reference proteome</keyword>
<dbReference type="GO" id="GO:0031177">
    <property type="term" value="F:phosphopantetheine binding"/>
    <property type="evidence" value="ECO:0007669"/>
    <property type="project" value="InterPro"/>
</dbReference>